<dbReference type="Gene3D" id="3.40.390.10">
    <property type="entry name" value="Collagenase (Catalytic Domain)"/>
    <property type="match status" value="1"/>
</dbReference>
<name>A0A3M6U312_POCDA</name>
<dbReference type="SUPFAM" id="SSF56496">
    <property type="entry name" value="Fibrinogen C-terminal domain-like"/>
    <property type="match status" value="3"/>
</dbReference>
<dbReference type="Gene3D" id="2.20.100.10">
    <property type="entry name" value="Thrombospondin type-1 (TSP1) repeat"/>
    <property type="match status" value="1"/>
</dbReference>
<dbReference type="InterPro" id="IPR006586">
    <property type="entry name" value="ADAM_Cys-rich"/>
</dbReference>
<dbReference type="Pfam" id="PF00090">
    <property type="entry name" value="TSP_1"/>
    <property type="match status" value="1"/>
</dbReference>
<dbReference type="Pfam" id="PF08516">
    <property type="entry name" value="ADAM_CR"/>
    <property type="match status" value="1"/>
</dbReference>
<dbReference type="SMART" id="SM00608">
    <property type="entry name" value="ACR"/>
    <property type="match status" value="1"/>
</dbReference>
<dbReference type="PROSITE" id="PS50092">
    <property type="entry name" value="TSP1"/>
    <property type="match status" value="1"/>
</dbReference>
<dbReference type="InterPro" id="IPR036056">
    <property type="entry name" value="Fibrinogen-like_C"/>
</dbReference>
<dbReference type="FunFam" id="2.20.100.10:FF:000001">
    <property type="entry name" value="semaphorin-5A isoform X1"/>
    <property type="match status" value="1"/>
</dbReference>
<comment type="caution">
    <text evidence="4">Lacks conserved residue(s) required for the propagation of feature annotation.</text>
</comment>
<dbReference type="Pfam" id="PF00200">
    <property type="entry name" value="Disintegrin"/>
    <property type="match status" value="1"/>
</dbReference>
<dbReference type="InterPro" id="IPR024079">
    <property type="entry name" value="MetalloPept_cat_dom_sf"/>
</dbReference>
<dbReference type="InterPro" id="IPR036383">
    <property type="entry name" value="TSP1_rpt_sf"/>
</dbReference>
<evidence type="ECO:0000259" key="5">
    <source>
        <dbReference type="PROSITE" id="PS50214"/>
    </source>
</evidence>
<dbReference type="FunFam" id="4.10.70.10:FF:000001">
    <property type="entry name" value="Disintegrin and metalloproteinase domain-containing protein 22"/>
    <property type="match status" value="1"/>
</dbReference>
<evidence type="ECO:0000256" key="1">
    <source>
        <dbReference type="ARBA" id="ARBA00023157"/>
    </source>
</evidence>
<evidence type="ECO:0008006" key="10">
    <source>
        <dbReference type="Google" id="ProtNLM"/>
    </source>
</evidence>
<dbReference type="PROSITE" id="PS50215">
    <property type="entry name" value="ADAM_MEPRO"/>
    <property type="match status" value="1"/>
</dbReference>
<feature type="domain" description="Peptidase M12B" evidence="6">
    <location>
        <begin position="70"/>
        <end position="259"/>
    </location>
</feature>
<comment type="caution">
    <text evidence="8">The sequence shown here is derived from an EMBL/GenBank/DDBJ whole genome shotgun (WGS) entry which is preliminary data.</text>
</comment>
<evidence type="ECO:0000313" key="8">
    <source>
        <dbReference type="EMBL" id="RMX48007.1"/>
    </source>
</evidence>
<accession>A0A3M6U312</accession>
<dbReference type="CDD" id="cd04269">
    <property type="entry name" value="ZnMc_adamalysin_II_like"/>
    <property type="match status" value="1"/>
</dbReference>
<evidence type="ECO:0000256" key="3">
    <source>
        <dbReference type="PROSITE-ProRule" id="PRU00068"/>
    </source>
</evidence>
<dbReference type="SUPFAM" id="SSF82895">
    <property type="entry name" value="TSP-1 type 1 repeat"/>
    <property type="match status" value="1"/>
</dbReference>
<sequence>MYIEPYPEKGEGAHKIFKTKDGKKKIFLCGTSLNGNTTADGLSNSLTKFRVKREAEESVYKKYLTTTKTRYTELMIIVDNAVYKKYKQDINDVKRRVFTLVNAVDTIYRKINIRVVLSALEIWTDEDHVPFVKRAGDDLRNFGSHHSSREAGVTYDSIHLLRGVMWDDYGGMAYRGEICTRRSLGVDAWNYWGSLGPWLALSHELGHNFNFDHDNIWSCKCLSPRGCVMGSFKTRVPGFSDCNLLNMTKIDDSCLYNLPKKAENSRCGNGIPEPGEQCDCGTPEECRVRDPCCQPNDCRLKKSSQCSDAQNKCCRKCQFSPLGTLCRKSIGVCDVAEVCSGKSAQCPLDDHVKDGSLCAGRGKSFCYHGKCAASADFQCRALWGAGASSAPRACYEKLNIEAQGFGTCSGQTNLPCAREHAVCGQLQCSSPRDRPVVDYGSYYELKVLTTGEKCRAAIRKGGNGKEFDGMVKDGTVCGNNKICVKNRCTHVGRLISTTCPRAGDGKECAGKGTCTNKGKCHCLGNLDPDTACTTAKQVRHGRWGAWSKWSPCSKVCGGGMKTRYRFCDSPAPAHGGRDCGRKRTGKSSCNTDNCPVAHSCRHLLSLGKQTGVQFPDGVYTINPDGKGPVKTYCDMTRDGGGWTLLVTSHTNTWKADNIKQRNPNRPTLNGDFSILYKADDIKNSLNVAGEWFEYRIEGHERGRWGGIWRAPREYTFVATDNKQTFVELVKKFDNWKYDDYGVEKRMPWISGPKLTTSWNATGDRQWGTLIANSKIFFPAPWLDGKDLEQHPVNIWYWVREQSFSPPRSCAEIQLRGSYSKPLTDGLYTIKPGHRQVQTFCKLSDHGGAWTLVLTSASDNGWARDNVKSRNIHNPSLSSDFSLLGMADNITKMKHFQYLMEEDGAKTWEGVWTGNAGCSFTSGRSDGACVKLVHEQGHWDASQVHSTKRLPRLTTSGYALLTSADDQTNLNGAIVLDATHGVSRARTGTKRLWVREGTWRSCNEIKSENRGNKAAEKDGLYFILRNSHEYLPVHCDMTSEQGAYTLLVTSASNGWKKNEVKLKNPTRPLLSRDYSILEYADQIKALSGAKRFKYRLEANERRHWGGVWTAPMRYSFVNENNQQTDVSLVKRYNVWKYNWQDSLEKRMPWLGARSGLLTTSTHSDYSEWGTIISEKTSNNPAPWIYGVMTNPGLIWYWMNEGKIDKKPTPESPIRAYGGFCLQPESKDCSPADNTRLVYIKDTPECSKDYMMFTHHNDILTHKCSGKKVCPLGTVTWQTSLVLSSTCRSDASKFQRTVYTTLRHTASGFCVHPLSGTPISSTTAIMWKDDCSEDRLRLDFLKLQVFDSPIQVPGGFCLQPESASCNPADNSPLVYHQSSRCDKYYMTPHKTLKHKASGFCVHPYRGQPMEGVPAVFWKDDCNEQRLILDLYKLRETNAMNNNSIGKRVHMNVLGETHRDIVIHSLK</sequence>
<evidence type="ECO:0000256" key="2">
    <source>
        <dbReference type="ARBA" id="ARBA00023180"/>
    </source>
</evidence>
<evidence type="ECO:0000259" key="7">
    <source>
        <dbReference type="PROSITE" id="PS51406"/>
    </source>
</evidence>
<dbReference type="EMBL" id="RCHS01002320">
    <property type="protein sequence ID" value="RMX48007.1"/>
    <property type="molecule type" value="Genomic_DNA"/>
</dbReference>
<keyword evidence="9" id="KW-1185">Reference proteome</keyword>
<dbReference type="OrthoDB" id="5951731at2759"/>
<dbReference type="NCBIfam" id="NF040941">
    <property type="entry name" value="GGGWT_bact"/>
    <property type="match status" value="1"/>
</dbReference>
<dbReference type="PANTHER" id="PTHR11905:SF159">
    <property type="entry name" value="ADAM METALLOPROTEASE"/>
    <property type="match status" value="1"/>
</dbReference>
<gene>
    <name evidence="8" type="ORF">pdam_00005320</name>
</gene>
<dbReference type="InterPro" id="IPR002181">
    <property type="entry name" value="Fibrinogen_a/b/g_C_dom"/>
</dbReference>
<feature type="domain" description="Fibrinogen C-terminal" evidence="7">
    <location>
        <begin position="800"/>
        <end position="852"/>
    </location>
</feature>
<feature type="binding site" evidence="4">
    <location>
        <position position="207"/>
    </location>
    <ligand>
        <name>Zn(2+)</name>
        <dbReference type="ChEBI" id="CHEBI:29105"/>
        <note>catalytic</note>
    </ligand>
</feature>
<feature type="domain" description="Fibrinogen C-terminal" evidence="7">
    <location>
        <begin position="591"/>
        <end position="649"/>
    </location>
</feature>
<dbReference type="PANTHER" id="PTHR11905">
    <property type="entry name" value="ADAM A DISINTEGRIN AND METALLOPROTEASE DOMAIN"/>
    <property type="match status" value="1"/>
</dbReference>
<keyword evidence="1 3" id="KW-1015">Disulfide bond</keyword>
<evidence type="ECO:0000256" key="4">
    <source>
        <dbReference type="PROSITE-ProRule" id="PRU00276"/>
    </source>
</evidence>
<dbReference type="GO" id="GO:0006508">
    <property type="term" value="P:proteolysis"/>
    <property type="evidence" value="ECO:0007669"/>
    <property type="project" value="InterPro"/>
</dbReference>
<dbReference type="Pfam" id="PF01421">
    <property type="entry name" value="Reprolysin"/>
    <property type="match status" value="1"/>
</dbReference>
<dbReference type="Proteomes" id="UP000275408">
    <property type="component" value="Unassembled WGS sequence"/>
</dbReference>
<dbReference type="InterPro" id="IPR000884">
    <property type="entry name" value="TSP1_rpt"/>
</dbReference>
<dbReference type="Gene3D" id="4.10.70.10">
    <property type="entry name" value="Disintegrin domain"/>
    <property type="match status" value="1"/>
</dbReference>
<dbReference type="PROSITE" id="PS51406">
    <property type="entry name" value="FIBRINOGEN_C_2"/>
    <property type="match status" value="2"/>
</dbReference>
<dbReference type="InterPro" id="IPR014716">
    <property type="entry name" value="Fibrinogen_a/b/g_C_1"/>
</dbReference>
<protein>
    <recommendedName>
        <fullName evidence="10">Fibrinogen C-terminal domain-containing protein</fullName>
    </recommendedName>
</protein>
<dbReference type="InterPro" id="IPR001590">
    <property type="entry name" value="Peptidase_M12B"/>
</dbReference>
<dbReference type="InterPro" id="IPR034027">
    <property type="entry name" value="Reprolysin_adamalysin"/>
</dbReference>
<feature type="domain" description="Disintegrin" evidence="5">
    <location>
        <begin position="264"/>
        <end position="354"/>
    </location>
</feature>
<dbReference type="SUPFAM" id="SSF50370">
    <property type="entry name" value="Ricin B-like lectins"/>
    <property type="match status" value="1"/>
</dbReference>
<dbReference type="Gene3D" id="2.80.10.50">
    <property type="match status" value="3"/>
</dbReference>
<dbReference type="SMART" id="SM00209">
    <property type="entry name" value="TSP1"/>
    <property type="match status" value="1"/>
</dbReference>
<feature type="binding site" evidence="4">
    <location>
        <position position="213"/>
    </location>
    <ligand>
        <name>Zn(2+)</name>
        <dbReference type="ChEBI" id="CHEBI:29105"/>
        <note>catalytic</note>
    </ligand>
</feature>
<dbReference type="CDD" id="cd23417">
    <property type="entry name" value="beta-trefoil_Ricin_MytiLec-like"/>
    <property type="match status" value="1"/>
</dbReference>
<dbReference type="SUPFAM" id="SSF57552">
    <property type="entry name" value="Blood coagulation inhibitor (disintegrin)"/>
    <property type="match status" value="1"/>
</dbReference>
<dbReference type="InterPro" id="IPR036436">
    <property type="entry name" value="Disintegrin_dom_sf"/>
</dbReference>
<dbReference type="InterPro" id="IPR001762">
    <property type="entry name" value="Disintegrin_dom"/>
</dbReference>
<feature type="binding site" evidence="4">
    <location>
        <position position="203"/>
    </location>
    <ligand>
        <name>Zn(2+)</name>
        <dbReference type="ChEBI" id="CHEBI:29105"/>
        <note>catalytic</note>
    </ligand>
</feature>
<evidence type="ECO:0000259" key="6">
    <source>
        <dbReference type="PROSITE" id="PS50215"/>
    </source>
</evidence>
<dbReference type="PROSITE" id="PS50214">
    <property type="entry name" value="DISINTEGRIN_2"/>
    <property type="match status" value="1"/>
</dbReference>
<dbReference type="SUPFAM" id="SSF55486">
    <property type="entry name" value="Metalloproteases ('zincins'), catalytic domain"/>
    <property type="match status" value="1"/>
</dbReference>
<proteinExistence type="predicted"/>
<keyword evidence="4" id="KW-0862">Zinc</keyword>
<evidence type="ECO:0000313" key="9">
    <source>
        <dbReference type="Proteomes" id="UP000275408"/>
    </source>
</evidence>
<feature type="disulfide bond" evidence="3">
    <location>
        <begin position="326"/>
        <end position="346"/>
    </location>
</feature>
<dbReference type="InterPro" id="IPR035992">
    <property type="entry name" value="Ricin_B-like_lectins"/>
</dbReference>
<keyword evidence="2" id="KW-0325">Glycoprotein</keyword>
<organism evidence="8 9">
    <name type="scientific">Pocillopora damicornis</name>
    <name type="common">Cauliflower coral</name>
    <name type="synonym">Millepora damicornis</name>
    <dbReference type="NCBI Taxonomy" id="46731"/>
    <lineage>
        <taxon>Eukaryota</taxon>
        <taxon>Metazoa</taxon>
        <taxon>Cnidaria</taxon>
        <taxon>Anthozoa</taxon>
        <taxon>Hexacorallia</taxon>
        <taxon>Scleractinia</taxon>
        <taxon>Astrocoeniina</taxon>
        <taxon>Pocilloporidae</taxon>
        <taxon>Pocillopora</taxon>
    </lineage>
</organism>
<dbReference type="GO" id="GO:0004222">
    <property type="term" value="F:metalloendopeptidase activity"/>
    <property type="evidence" value="ECO:0007669"/>
    <property type="project" value="InterPro"/>
</dbReference>
<dbReference type="SMART" id="SM00050">
    <property type="entry name" value="DISIN"/>
    <property type="match status" value="1"/>
</dbReference>
<keyword evidence="4" id="KW-0479">Metal-binding</keyword>
<dbReference type="GO" id="GO:0046872">
    <property type="term" value="F:metal ion binding"/>
    <property type="evidence" value="ECO:0007669"/>
    <property type="project" value="UniProtKB-KW"/>
</dbReference>
<reference evidence="8 9" key="1">
    <citation type="journal article" date="2018" name="Sci. Rep.">
        <title>Comparative analysis of the Pocillopora damicornis genome highlights role of immune system in coral evolution.</title>
        <authorList>
            <person name="Cunning R."/>
            <person name="Bay R.A."/>
            <person name="Gillette P."/>
            <person name="Baker A.C."/>
            <person name="Traylor-Knowles N."/>
        </authorList>
    </citation>
    <scope>NUCLEOTIDE SEQUENCE [LARGE SCALE GENOMIC DNA]</scope>
    <source>
        <strain evidence="8">RSMAS</strain>
        <tissue evidence="8">Whole animal</tissue>
    </source>
</reference>
<feature type="active site" evidence="4">
    <location>
        <position position="204"/>
    </location>
</feature>
<dbReference type="Gene3D" id="3.90.215.10">
    <property type="entry name" value="Gamma Fibrinogen, chain A, domain 1"/>
    <property type="match status" value="2"/>
</dbReference>